<name>A0ACB0JVT1_TRIPR</name>
<keyword evidence="2" id="KW-1185">Reference proteome</keyword>
<dbReference type="Proteomes" id="UP001177021">
    <property type="component" value="Unassembled WGS sequence"/>
</dbReference>
<evidence type="ECO:0000313" key="2">
    <source>
        <dbReference type="Proteomes" id="UP001177021"/>
    </source>
</evidence>
<comment type="caution">
    <text evidence="1">The sequence shown here is derived from an EMBL/GenBank/DDBJ whole genome shotgun (WGS) entry which is preliminary data.</text>
</comment>
<accession>A0ACB0JVT1</accession>
<sequence>MLDAKPIKHHSHPPNILLLLLGGWREDEMEIEEEESKRNMREINISQLVLNNQISLTPWWRINEKKNIVTFAFGNNVPVNVKNLFRFTFMNRWSNRFMISFKETTSFQDSDILISFVEVDGKYGVLGSWDCIIFG</sequence>
<organism evidence="1 2">
    <name type="scientific">Trifolium pratense</name>
    <name type="common">Red clover</name>
    <dbReference type="NCBI Taxonomy" id="57577"/>
    <lineage>
        <taxon>Eukaryota</taxon>
        <taxon>Viridiplantae</taxon>
        <taxon>Streptophyta</taxon>
        <taxon>Embryophyta</taxon>
        <taxon>Tracheophyta</taxon>
        <taxon>Spermatophyta</taxon>
        <taxon>Magnoliopsida</taxon>
        <taxon>eudicotyledons</taxon>
        <taxon>Gunneridae</taxon>
        <taxon>Pentapetalae</taxon>
        <taxon>rosids</taxon>
        <taxon>fabids</taxon>
        <taxon>Fabales</taxon>
        <taxon>Fabaceae</taxon>
        <taxon>Papilionoideae</taxon>
        <taxon>50 kb inversion clade</taxon>
        <taxon>NPAAA clade</taxon>
        <taxon>Hologalegina</taxon>
        <taxon>IRL clade</taxon>
        <taxon>Trifolieae</taxon>
        <taxon>Trifolium</taxon>
    </lineage>
</organism>
<dbReference type="EMBL" id="CASHSV030000109">
    <property type="protein sequence ID" value="CAJ2647728.1"/>
    <property type="molecule type" value="Genomic_DNA"/>
</dbReference>
<evidence type="ECO:0000313" key="1">
    <source>
        <dbReference type="EMBL" id="CAJ2647728.1"/>
    </source>
</evidence>
<protein>
    <submittedName>
        <fullName evidence="1">Uncharacterized protein</fullName>
    </submittedName>
</protein>
<proteinExistence type="predicted"/>
<reference evidence="1" key="1">
    <citation type="submission" date="2023-10" db="EMBL/GenBank/DDBJ databases">
        <authorList>
            <person name="Rodriguez Cubillos JULIANA M."/>
            <person name="De Vega J."/>
        </authorList>
    </citation>
    <scope>NUCLEOTIDE SEQUENCE</scope>
</reference>
<gene>
    <name evidence="1" type="ORF">MILVUS5_LOCUS16189</name>
</gene>